<dbReference type="PROSITE" id="PS01081">
    <property type="entry name" value="HTH_TETR_1"/>
    <property type="match status" value="1"/>
</dbReference>
<dbReference type="SUPFAM" id="SSF46689">
    <property type="entry name" value="Homeodomain-like"/>
    <property type="match status" value="1"/>
</dbReference>
<evidence type="ECO:0000313" key="7">
    <source>
        <dbReference type="Proteomes" id="UP000664382"/>
    </source>
</evidence>
<dbReference type="GO" id="GO:0000976">
    <property type="term" value="F:transcription cis-regulatory region binding"/>
    <property type="evidence" value="ECO:0007669"/>
    <property type="project" value="TreeGrafter"/>
</dbReference>
<dbReference type="Pfam" id="PF16859">
    <property type="entry name" value="TetR_C_11"/>
    <property type="match status" value="1"/>
</dbReference>
<dbReference type="Gene3D" id="1.10.10.60">
    <property type="entry name" value="Homeodomain-like"/>
    <property type="match status" value="1"/>
</dbReference>
<reference evidence="6" key="1">
    <citation type="submission" date="2021-03" db="EMBL/GenBank/DDBJ databases">
        <title>Leucobacter chromiisoli sp. nov., isolated from chromium-containing soil of chemical plant.</title>
        <authorList>
            <person name="Xu Z."/>
        </authorList>
    </citation>
    <scope>NUCLEOTIDE SEQUENCE</scope>
    <source>
        <strain evidence="6">S27</strain>
    </source>
</reference>
<dbReference type="Gene3D" id="1.10.357.10">
    <property type="entry name" value="Tetracycline Repressor, domain 2"/>
    <property type="match status" value="1"/>
</dbReference>
<feature type="domain" description="HTH tetR-type" evidence="5">
    <location>
        <begin position="18"/>
        <end position="78"/>
    </location>
</feature>
<evidence type="ECO:0000256" key="2">
    <source>
        <dbReference type="ARBA" id="ARBA00023125"/>
    </source>
</evidence>
<dbReference type="InterPro" id="IPR023772">
    <property type="entry name" value="DNA-bd_HTH_TetR-type_CS"/>
</dbReference>
<keyword evidence="2 4" id="KW-0238">DNA-binding</keyword>
<organism evidence="6 7">
    <name type="scientific">Leucobacter weissii</name>
    <dbReference type="NCBI Taxonomy" id="1983706"/>
    <lineage>
        <taxon>Bacteria</taxon>
        <taxon>Bacillati</taxon>
        <taxon>Actinomycetota</taxon>
        <taxon>Actinomycetes</taxon>
        <taxon>Micrococcales</taxon>
        <taxon>Microbacteriaceae</taxon>
        <taxon>Leucobacter</taxon>
    </lineage>
</organism>
<dbReference type="InterPro" id="IPR001647">
    <property type="entry name" value="HTH_TetR"/>
</dbReference>
<keyword evidence="3" id="KW-0804">Transcription</keyword>
<keyword evidence="1" id="KW-0805">Transcription regulation</keyword>
<proteinExistence type="predicted"/>
<sequence>MGPSERTSPGSRGRPLDTGLTPAIMEAVLSLLADEGYARLTTAAVARRARVSTATLYRRWPSKRDLLLAAAEQIAESETADIDTGATEEDLRELFAHKRRVLSGRIGATLLALLGESAHDPELASIVRTSIFDPTREHLAAILERARARGERVEADAASAAHIVVGSVLTRVAFAGSDRDGEILTEGDVALLVRAVAGSAARQRDGADR</sequence>
<dbReference type="EMBL" id="JAGDYM010000004">
    <property type="protein sequence ID" value="MBO1900898.1"/>
    <property type="molecule type" value="Genomic_DNA"/>
</dbReference>
<dbReference type="InterPro" id="IPR050109">
    <property type="entry name" value="HTH-type_TetR-like_transc_reg"/>
</dbReference>
<name>A0A939SAZ5_9MICO</name>
<dbReference type="PANTHER" id="PTHR30055">
    <property type="entry name" value="HTH-TYPE TRANSCRIPTIONAL REGULATOR RUTR"/>
    <property type="match status" value="1"/>
</dbReference>
<dbReference type="PRINTS" id="PR00455">
    <property type="entry name" value="HTHTETR"/>
</dbReference>
<dbReference type="RefSeq" id="WP_208095725.1">
    <property type="nucleotide sequence ID" value="NZ_JAGDYM010000004.1"/>
</dbReference>
<dbReference type="InterPro" id="IPR011075">
    <property type="entry name" value="TetR_C"/>
</dbReference>
<dbReference type="SUPFAM" id="SSF48498">
    <property type="entry name" value="Tetracyclin repressor-like, C-terminal domain"/>
    <property type="match status" value="1"/>
</dbReference>
<dbReference type="AlphaFoldDB" id="A0A939SAZ5"/>
<keyword evidence="7" id="KW-1185">Reference proteome</keyword>
<dbReference type="Proteomes" id="UP000664382">
    <property type="component" value="Unassembled WGS sequence"/>
</dbReference>
<dbReference type="Pfam" id="PF00440">
    <property type="entry name" value="TetR_N"/>
    <property type="match status" value="1"/>
</dbReference>
<evidence type="ECO:0000256" key="1">
    <source>
        <dbReference type="ARBA" id="ARBA00023015"/>
    </source>
</evidence>
<dbReference type="GO" id="GO:0003700">
    <property type="term" value="F:DNA-binding transcription factor activity"/>
    <property type="evidence" value="ECO:0007669"/>
    <property type="project" value="TreeGrafter"/>
</dbReference>
<feature type="DNA-binding region" description="H-T-H motif" evidence="4">
    <location>
        <begin position="41"/>
        <end position="60"/>
    </location>
</feature>
<dbReference type="InterPro" id="IPR009057">
    <property type="entry name" value="Homeodomain-like_sf"/>
</dbReference>
<dbReference type="InterPro" id="IPR036271">
    <property type="entry name" value="Tet_transcr_reg_TetR-rel_C_sf"/>
</dbReference>
<dbReference type="PANTHER" id="PTHR30055:SF148">
    <property type="entry name" value="TETR-FAMILY TRANSCRIPTIONAL REGULATOR"/>
    <property type="match status" value="1"/>
</dbReference>
<comment type="caution">
    <text evidence="6">The sequence shown here is derived from an EMBL/GenBank/DDBJ whole genome shotgun (WGS) entry which is preliminary data.</text>
</comment>
<dbReference type="PROSITE" id="PS50977">
    <property type="entry name" value="HTH_TETR_2"/>
    <property type="match status" value="1"/>
</dbReference>
<evidence type="ECO:0000256" key="4">
    <source>
        <dbReference type="PROSITE-ProRule" id="PRU00335"/>
    </source>
</evidence>
<gene>
    <name evidence="6" type="ORF">J4H92_02915</name>
</gene>
<evidence type="ECO:0000313" key="6">
    <source>
        <dbReference type="EMBL" id="MBO1900898.1"/>
    </source>
</evidence>
<protein>
    <submittedName>
        <fullName evidence="6">TetR/AcrR family transcriptional regulator</fullName>
    </submittedName>
</protein>
<evidence type="ECO:0000259" key="5">
    <source>
        <dbReference type="PROSITE" id="PS50977"/>
    </source>
</evidence>
<evidence type="ECO:0000256" key="3">
    <source>
        <dbReference type="ARBA" id="ARBA00023163"/>
    </source>
</evidence>
<accession>A0A939SAZ5</accession>